<dbReference type="GO" id="GO:0022857">
    <property type="term" value="F:transmembrane transporter activity"/>
    <property type="evidence" value="ECO:0007669"/>
    <property type="project" value="InterPro"/>
</dbReference>
<evidence type="ECO:0000256" key="1">
    <source>
        <dbReference type="ARBA" id="ARBA00004141"/>
    </source>
</evidence>
<feature type="region of interest" description="Disordered" evidence="6">
    <location>
        <begin position="49"/>
        <end position="68"/>
    </location>
</feature>
<proteinExistence type="predicted"/>
<comment type="caution">
    <text evidence="9">The sequence shown here is derived from an EMBL/GenBank/DDBJ whole genome shotgun (WGS) entry which is preliminary data.</text>
</comment>
<dbReference type="SUPFAM" id="SSF103473">
    <property type="entry name" value="MFS general substrate transporter"/>
    <property type="match status" value="1"/>
</dbReference>
<evidence type="ECO:0000256" key="2">
    <source>
        <dbReference type="ARBA" id="ARBA00022448"/>
    </source>
</evidence>
<dbReference type="EMBL" id="CALLCH030000008">
    <property type="protein sequence ID" value="CAI4213570.1"/>
    <property type="molecule type" value="Genomic_DNA"/>
</dbReference>
<dbReference type="PANTHER" id="PTHR23502">
    <property type="entry name" value="MAJOR FACILITATOR SUPERFAMILY"/>
    <property type="match status" value="1"/>
</dbReference>
<feature type="transmembrane region" description="Helical" evidence="7">
    <location>
        <begin position="279"/>
        <end position="297"/>
    </location>
</feature>
<dbReference type="InterPro" id="IPR020846">
    <property type="entry name" value="MFS_dom"/>
</dbReference>
<evidence type="ECO:0000256" key="7">
    <source>
        <dbReference type="SAM" id="Phobius"/>
    </source>
</evidence>
<dbReference type="GO" id="GO:0005886">
    <property type="term" value="C:plasma membrane"/>
    <property type="evidence" value="ECO:0007669"/>
    <property type="project" value="TreeGrafter"/>
</dbReference>
<evidence type="ECO:0000256" key="4">
    <source>
        <dbReference type="ARBA" id="ARBA00022989"/>
    </source>
</evidence>
<organism evidence="9 10">
    <name type="scientific">Parascedosporium putredinis</name>
    <dbReference type="NCBI Taxonomy" id="1442378"/>
    <lineage>
        <taxon>Eukaryota</taxon>
        <taxon>Fungi</taxon>
        <taxon>Dikarya</taxon>
        <taxon>Ascomycota</taxon>
        <taxon>Pezizomycotina</taxon>
        <taxon>Sordariomycetes</taxon>
        <taxon>Hypocreomycetidae</taxon>
        <taxon>Microascales</taxon>
        <taxon>Microascaceae</taxon>
        <taxon>Parascedosporium</taxon>
    </lineage>
</organism>
<keyword evidence="2" id="KW-0813">Transport</keyword>
<evidence type="ECO:0000259" key="8">
    <source>
        <dbReference type="PROSITE" id="PS50850"/>
    </source>
</evidence>
<gene>
    <name evidence="9" type="ORF">PPNO1_LOCUS3316</name>
</gene>
<dbReference type="OrthoDB" id="440553at2759"/>
<evidence type="ECO:0000256" key="5">
    <source>
        <dbReference type="ARBA" id="ARBA00023136"/>
    </source>
</evidence>
<accession>A0A9P1M9R2</accession>
<evidence type="ECO:0000256" key="6">
    <source>
        <dbReference type="SAM" id="MobiDB-lite"/>
    </source>
</evidence>
<feature type="transmembrane region" description="Helical" evidence="7">
    <location>
        <begin position="413"/>
        <end position="432"/>
    </location>
</feature>
<dbReference type="InterPro" id="IPR011701">
    <property type="entry name" value="MFS"/>
</dbReference>
<keyword evidence="3 7" id="KW-0812">Transmembrane</keyword>
<feature type="domain" description="Major facilitator superfamily (MFS) profile" evidence="8">
    <location>
        <begin position="206"/>
        <end position="490"/>
    </location>
</feature>
<sequence length="490" mass="52985">MRGPEVAWITISDALEGEIREAASKMEEEINPLAADGFSLEDQPLRFDRRPVPASRSAPSITGGPSPEASRKLLAARSWADPSNCVDEYTETATNCAALQSAVNSCVGVLDNGQVALEDDRFVNCFCTTDIYVGLAACQNQHRQCLRDLVMDGQFNRYKDHCASTSLESMFTIPDWAFVDAKVDAPETVPFADFPLTYNDVPTITNISPSDIGGSCHGAQHPLFPFSAFVYLPAITPIAESYHRSLSEINLTVTVYQIMQAVAPLFFGDLSDQVGRRPVYALTFLIYLGANIGLALQDNYAALMVLRALQSTGSSATVAIGNAVIADIATSAERGGYITAVSARKIVGNGSIPPPKLNSSLITLMRNRRLRKDPELGRTSSAATPPAKKPFKIPIPNIWAAIVIIFEKDVGPLMLFMSLFVMANYAMLVPLQDIVRRQYGFNDVQVGLCFIPFSAGAIAGSAVVAKLLNWNYARVARSIGVSPTESAETT</sequence>
<dbReference type="Pfam" id="PF07690">
    <property type="entry name" value="MFS_1"/>
    <property type="match status" value="1"/>
</dbReference>
<dbReference type="Gene3D" id="1.20.1720.10">
    <property type="entry name" value="Multidrug resistance protein D"/>
    <property type="match status" value="1"/>
</dbReference>
<evidence type="ECO:0000256" key="3">
    <source>
        <dbReference type="ARBA" id="ARBA00022692"/>
    </source>
</evidence>
<keyword evidence="5 7" id="KW-0472">Membrane</keyword>
<reference evidence="9" key="1">
    <citation type="submission" date="2022-11" db="EMBL/GenBank/DDBJ databases">
        <authorList>
            <person name="Scott C."/>
            <person name="Bruce N."/>
        </authorList>
    </citation>
    <scope>NUCLEOTIDE SEQUENCE</scope>
</reference>
<name>A0A9P1M9R2_9PEZI</name>
<keyword evidence="4 7" id="KW-1133">Transmembrane helix</keyword>
<dbReference type="PROSITE" id="PS50850">
    <property type="entry name" value="MFS"/>
    <property type="match status" value="1"/>
</dbReference>
<feature type="transmembrane region" description="Helical" evidence="7">
    <location>
        <begin position="444"/>
        <end position="468"/>
    </location>
</feature>
<evidence type="ECO:0000313" key="9">
    <source>
        <dbReference type="EMBL" id="CAI4213570.1"/>
    </source>
</evidence>
<dbReference type="AlphaFoldDB" id="A0A9P1M9R2"/>
<comment type="subcellular location">
    <subcellularLocation>
        <location evidence="1">Membrane</location>
        <topology evidence="1">Multi-pass membrane protein</topology>
    </subcellularLocation>
</comment>
<evidence type="ECO:0000313" key="10">
    <source>
        <dbReference type="Proteomes" id="UP000838763"/>
    </source>
</evidence>
<keyword evidence="10" id="KW-1185">Reference proteome</keyword>
<protein>
    <recommendedName>
        <fullName evidence="8">Major facilitator superfamily (MFS) profile domain-containing protein</fullName>
    </recommendedName>
</protein>
<dbReference type="PANTHER" id="PTHR23502:SF51">
    <property type="entry name" value="QUINIDINE RESISTANCE PROTEIN 1-RELATED"/>
    <property type="match status" value="1"/>
</dbReference>
<dbReference type="InterPro" id="IPR036259">
    <property type="entry name" value="MFS_trans_sf"/>
</dbReference>
<dbReference type="Proteomes" id="UP000838763">
    <property type="component" value="Unassembled WGS sequence"/>
</dbReference>